<gene>
    <name evidence="2" type="ORF">Purlil1_8055</name>
</gene>
<feature type="compositionally biased region" description="Polar residues" evidence="1">
    <location>
        <begin position="30"/>
        <end position="44"/>
    </location>
</feature>
<feature type="compositionally biased region" description="Basic and acidic residues" evidence="1">
    <location>
        <begin position="12"/>
        <end position="27"/>
    </location>
</feature>
<feature type="compositionally biased region" description="Polar residues" evidence="1">
    <location>
        <begin position="1"/>
        <end position="11"/>
    </location>
</feature>
<dbReference type="EMBL" id="JAWRVI010000031">
    <property type="protein sequence ID" value="KAK4087465.1"/>
    <property type="molecule type" value="Genomic_DNA"/>
</dbReference>
<protein>
    <submittedName>
        <fullName evidence="2">Uncharacterized protein</fullName>
    </submittedName>
</protein>
<sequence>MNQAKPRANQTDVRRTIGRDNGLEERMGSASPSTFSPDQRQRQASLGRGKRVRPLGRYWSTGVPEYEVRSYGAAVPAKCAMYLPGWLAEGTLARAKQAVAMRCSCLPSCTALQNAVRCCGQDGKYGPHSGEHVPPQPVYSDGGCPGRLPCSLYLALGPPPARRYLVRHALLPESLARLVPSTFRLLTSPLPLVSLSLSFPSFSILRLAEQRKAVFHHPSRTEELTLPPQRNSPFQTIDRGSRGCVRHFGVKKKIQRAPKGKKNFGRRLFWIPAPHLYPACGYQPKGPLATIEQAPKERNGSALPPPSCIHSLPAPTTPAGKKVSLLRHSPCGTSPSPTANCLACLSATRIGNTSTAHPPRHTSTEKVFCL</sequence>
<organism evidence="2 3">
    <name type="scientific">Purpureocillium lilacinum</name>
    <name type="common">Paecilomyces lilacinus</name>
    <dbReference type="NCBI Taxonomy" id="33203"/>
    <lineage>
        <taxon>Eukaryota</taxon>
        <taxon>Fungi</taxon>
        <taxon>Dikarya</taxon>
        <taxon>Ascomycota</taxon>
        <taxon>Pezizomycotina</taxon>
        <taxon>Sordariomycetes</taxon>
        <taxon>Hypocreomycetidae</taxon>
        <taxon>Hypocreales</taxon>
        <taxon>Ophiocordycipitaceae</taxon>
        <taxon>Purpureocillium</taxon>
    </lineage>
</organism>
<dbReference type="Proteomes" id="UP001287286">
    <property type="component" value="Unassembled WGS sequence"/>
</dbReference>
<comment type="caution">
    <text evidence="2">The sequence shown here is derived from an EMBL/GenBank/DDBJ whole genome shotgun (WGS) entry which is preliminary data.</text>
</comment>
<reference evidence="2 3" key="1">
    <citation type="journal article" date="2024" name="Microbiol. Resour. Announc.">
        <title>Genome annotations for the ascomycete fungi Trichoderma harzianum, Trichoderma aggressivum, and Purpureocillium lilacinum.</title>
        <authorList>
            <person name="Beijen E.P.W."/>
            <person name="Ohm R.A."/>
        </authorList>
    </citation>
    <scope>NUCLEOTIDE SEQUENCE [LARGE SCALE GENOMIC DNA]</scope>
    <source>
        <strain evidence="2 3">CBS 150709</strain>
    </source>
</reference>
<evidence type="ECO:0000313" key="2">
    <source>
        <dbReference type="EMBL" id="KAK4087465.1"/>
    </source>
</evidence>
<keyword evidence="3" id="KW-1185">Reference proteome</keyword>
<evidence type="ECO:0000313" key="3">
    <source>
        <dbReference type="Proteomes" id="UP001287286"/>
    </source>
</evidence>
<proteinExistence type="predicted"/>
<accession>A0ABR0BU06</accession>
<evidence type="ECO:0000256" key="1">
    <source>
        <dbReference type="SAM" id="MobiDB-lite"/>
    </source>
</evidence>
<name>A0ABR0BU06_PURLI</name>
<feature type="region of interest" description="Disordered" evidence="1">
    <location>
        <begin position="1"/>
        <end position="49"/>
    </location>
</feature>